<comment type="caution">
    <text evidence="1">The sequence shown here is derived from an EMBL/GenBank/DDBJ whole genome shotgun (WGS) entry which is preliminary data.</text>
</comment>
<name>A0A210RVY0_9BURK</name>
<protein>
    <submittedName>
        <fullName evidence="1">Uncharacterized protein</fullName>
    </submittedName>
</protein>
<dbReference type="Proteomes" id="UP000196880">
    <property type="component" value="Unassembled WGS sequence"/>
</dbReference>
<dbReference type="EMBL" id="NAIA01000003">
    <property type="protein sequence ID" value="OWF65114.1"/>
    <property type="molecule type" value="Genomic_DNA"/>
</dbReference>
<reference evidence="1 2" key="1">
    <citation type="submission" date="2017-03" db="EMBL/GenBank/DDBJ databases">
        <title>New species Polynucleobacter sp. MWH-EgelM1-30-B4.</title>
        <authorList>
            <person name="Hahn M.W."/>
        </authorList>
    </citation>
    <scope>NUCLEOTIDE SEQUENCE [LARGE SCALE GENOMIC DNA]</scope>
    <source>
        <strain evidence="1 2">MWH-EgelM1-30-B4</strain>
    </source>
</reference>
<proteinExistence type="predicted"/>
<organism evidence="1 2">
    <name type="scientific">Polynucleobacter hirudinilacicola</name>
    <dbReference type="NCBI Taxonomy" id="1743166"/>
    <lineage>
        <taxon>Bacteria</taxon>
        <taxon>Pseudomonadati</taxon>
        <taxon>Pseudomonadota</taxon>
        <taxon>Betaproteobacteria</taxon>
        <taxon>Burkholderiales</taxon>
        <taxon>Burkholderiaceae</taxon>
        <taxon>Polynucleobacter</taxon>
    </lineage>
</organism>
<evidence type="ECO:0000313" key="1">
    <source>
        <dbReference type="EMBL" id="OWF65114.1"/>
    </source>
</evidence>
<gene>
    <name evidence="1" type="ORF">B6A14_04685</name>
</gene>
<dbReference type="RefSeq" id="WP_087909310.1">
    <property type="nucleotide sequence ID" value="NZ_NAIA01000003.1"/>
</dbReference>
<evidence type="ECO:0000313" key="2">
    <source>
        <dbReference type="Proteomes" id="UP000196880"/>
    </source>
</evidence>
<sequence length="155" mass="18643">MENPVIHHTIPEDEKIYRRPIALYFGGPWTTRQQEILDKRAIKWDCSYEFVLNDDFADTINSYSNARADSDKNYFDYCLLIHSGISEVYSPKVWTDSYTHNGFRYPRLILKDGFIRDKDRVKRFFLRDEVIDLLGQTLEEHTEYEYIEFKRLKNV</sequence>
<dbReference type="AlphaFoldDB" id="A0A210RVY0"/>
<keyword evidence="2" id="KW-1185">Reference proteome</keyword>
<accession>A0A210RVY0</accession>